<keyword evidence="2" id="KW-1133">Transmembrane helix</keyword>
<evidence type="ECO:0000313" key="3">
    <source>
        <dbReference type="EMBL" id="KAK7752691.1"/>
    </source>
</evidence>
<organism evidence="3 4">
    <name type="scientific">Diatrype stigma</name>
    <dbReference type="NCBI Taxonomy" id="117547"/>
    <lineage>
        <taxon>Eukaryota</taxon>
        <taxon>Fungi</taxon>
        <taxon>Dikarya</taxon>
        <taxon>Ascomycota</taxon>
        <taxon>Pezizomycotina</taxon>
        <taxon>Sordariomycetes</taxon>
        <taxon>Xylariomycetidae</taxon>
        <taxon>Xylariales</taxon>
        <taxon>Diatrypaceae</taxon>
        <taxon>Diatrype</taxon>
    </lineage>
</organism>
<name>A0AAN9YPS8_9PEZI</name>
<dbReference type="EMBL" id="JAKJXP020000035">
    <property type="protein sequence ID" value="KAK7752691.1"/>
    <property type="molecule type" value="Genomic_DNA"/>
</dbReference>
<proteinExistence type="predicted"/>
<dbReference type="Proteomes" id="UP001320420">
    <property type="component" value="Unassembled WGS sequence"/>
</dbReference>
<sequence length="109" mass="11221">MSQVDEPPHINILQEEVHQTVSAVGPAVSVSGGSSSSSPSSISGGLVGIIIFLVLLLAASAIAFFFIRRHFQKTNKEKERAAGGVLPTASTSTQTSQTSLAMSKAAIPA</sequence>
<evidence type="ECO:0000313" key="4">
    <source>
        <dbReference type="Proteomes" id="UP001320420"/>
    </source>
</evidence>
<keyword evidence="2" id="KW-0472">Membrane</keyword>
<accession>A0AAN9YPS8</accession>
<keyword evidence="4" id="KW-1185">Reference proteome</keyword>
<gene>
    <name evidence="3" type="ORF">SLS62_005243</name>
</gene>
<protein>
    <submittedName>
        <fullName evidence="3">Uncharacterized protein</fullName>
    </submittedName>
</protein>
<keyword evidence="2" id="KW-0812">Transmembrane</keyword>
<feature type="transmembrane region" description="Helical" evidence="2">
    <location>
        <begin position="42"/>
        <end position="67"/>
    </location>
</feature>
<comment type="caution">
    <text evidence="3">The sequence shown here is derived from an EMBL/GenBank/DDBJ whole genome shotgun (WGS) entry which is preliminary data.</text>
</comment>
<feature type="compositionally biased region" description="Low complexity" evidence="1">
    <location>
        <begin position="90"/>
        <end position="99"/>
    </location>
</feature>
<reference evidence="3 4" key="1">
    <citation type="submission" date="2024-02" db="EMBL/GenBank/DDBJ databases">
        <title>De novo assembly and annotation of 12 fungi associated with fruit tree decline syndrome in Ontario, Canada.</title>
        <authorList>
            <person name="Sulman M."/>
            <person name="Ellouze W."/>
            <person name="Ilyukhin E."/>
        </authorList>
    </citation>
    <scope>NUCLEOTIDE SEQUENCE [LARGE SCALE GENOMIC DNA]</scope>
    <source>
        <strain evidence="3 4">M11/M66-122</strain>
    </source>
</reference>
<feature type="region of interest" description="Disordered" evidence="1">
    <location>
        <begin position="77"/>
        <end position="109"/>
    </location>
</feature>
<evidence type="ECO:0000256" key="2">
    <source>
        <dbReference type="SAM" id="Phobius"/>
    </source>
</evidence>
<evidence type="ECO:0000256" key="1">
    <source>
        <dbReference type="SAM" id="MobiDB-lite"/>
    </source>
</evidence>
<dbReference type="AlphaFoldDB" id="A0AAN9YPS8"/>